<protein>
    <submittedName>
        <fullName evidence="2">Uncharacterized protein</fullName>
    </submittedName>
</protein>
<sequence>MSDPSPTSPPRRPRLSLQIKAISSDPSSRSSRVLAAAVDVRDRTTFNTLSNFYAAAIERSTPTREKPPAAVPSALIRPPLRLQTQDAVRTNTNKLPSHYVGPYLDTPLSAQPPSPAVAMEIRFPSTMTATPPLSASAVDPGTAYFACDGRPTEAKATTAVPGTPSTSKRPRRAAMLPSSLLRAPYSHPRALHSILRNSPLPPASPKPPASPISPRRQSLRLAEKAARRVAYNSPLCQTITTSRYTRSHMDLLAGGDDSPYTPDDGSSVDGASSSESVLDAAVTAAATRDGGDTPGPFEEMRRRVVTATSGTADASTPLSPTVGGGIRKRGGGRRREKKRRWVWTIGEDAADAEAHVENAALSAPTSSPRPRTRLQASREASGASTSLAGNGAAPVIAPSHAIAVPVIAIPAPRPRSRRQTALLTPVPAAPSPATVIATAAEDTPMRDTHDTEIPISAVFPVCAATEGAAAAEEEAATLPTLPDPPTPSGDSLMSQDSLFERVADIEMSDVSSFASETEHQPKVWGAAAGEDDVDTVTPTALAPPVLEMLEDACSDAM</sequence>
<feature type="region of interest" description="Disordered" evidence="1">
    <location>
        <begin position="307"/>
        <end position="338"/>
    </location>
</feature>
<feature type="region of interest" description="Disordered" evidence="1">
    <location>
        <begin position="250"/>
        <end position="278"/>
    </location>
</feature>
<dbReference type="Proteomes" id="UP001217918">
    <property type="component" value="Unassembled WGS sequence"/>
</dbReference>
<name>A0AAD9HX04_9PEZI</name>
<accession>A0AAD9HX04</accession>
<proteinExistence type="predicted"/>
<dbReference type="EMBL" id="JAQQPM010000001">
    <property type="protein sequence ID" value="KAK2066440.1"/>
    <property type="molecule type" value="Genomic_DNA"/>
</dbReference>
<comment type="caution">
    <text evidence="2">The sequence shown here is derived from an EMBL/GenBank/DDBJ whole genome shotgun (WGS) entry which is preliminary data.</text>
</comment>
<feature type="region of interest" description="Disordered" evidence="1">
    <location>
        <begin position="359"/>
        <end position="388"/>
    </location>
</feature>
<feature type="compositionally biased region" description="Basic residues" evidence="1">
    <location>
        <begin position="326"/>
        <end position="338"/>
    </location>
</feature>
<keyword evidence="3" id="KW-1185">Reference proteome</keyword>
<feature type="region of interest" description="Disordered" evidence="1">
    <location>
        <begin position="154"/>
        <end position="173"/>
    </location>
</feature>
<feature type="compositionally biased region" description="Polar residues" evidence="1">
    <location>
        <begin position="307"/>
        <end position="319"/>
    </location>
</feature>
<feature type="compositionally biased region" description="Low complexity" evidence="1">
    <location>
        <begin position="263"/>
        <end position="277"/>
    </location>
</feature>
<evidence type="ECO:0000256" key="1">
    <source>
        <dbReference type="SAM" id="MobiDB-lite"/>
    </source>
</evidence>
<feature type="region of interest" description="Disordered" evidence="1">
    <location>
        <begin position="194"/>
        <end position="221"/>
    </location>
</feature>
<feature type="compositionally biased region" description="Pro residues" evidence="1">
    <location>
        <begin position="199"/>
        <end position="211"/>
    </location>
</feature>
<evidence type="ECO:0000313" key="2">
    <source>
        <dbReference type="EMBL" id="KAK2066440.1"/>
    </source>
</evidence>
<dbReference type="AlphaFoldDB" id="A0AAD9HX04"/>
<evidence type="ECO:0000313" key="3">
    <source>
        <dbReference type="Proteomes" id="UP001217918"/>
    </source>
</evidence>
<organism evidence="2 3">
    <name type="scientific">Phyllachora maydis</name>
    <dbReference type="NCBI Taxonomy" id="1825666"/>
    <lineage>
        <taxon>Eukaryota</taxon>
        <taxon>Fungi</taxon>
        <taxon>Dikarya</taxon>
        <taxon>Ascomycota</taxon>
        <taxon>Pezizomycotina</taxon>
        <taxon>Sordariomycetes</taxon>
        <taxon>Sordariomycetidae</taxon>
        <taxon>Phyllachorales</taxon>
        <taxon>Phyllachoraceae</taxon>
        <taxon>Phyllachora</taxon>
    </lineage>
</organism>
<reference evidence="2" key="1">
    <citation type="journal article" date="2023" name="Mol. Plant Microbe Interact.">
        <title>Elucidating the Obligate Nature and Biological Capacity of an Invasive Fungal Corn Pathogen.</title>
        <authorList>
            <person name="MacCready J.S."/>
            <person name="Roggenkamp E.M."/>
            <person name="Gdanetz K."/>
            <person name="Chilvers M.I."/>
        </authorList>
    </citation>
    <scope>NUCLEOTIDE SEQUENCE</scope>
    <source>
        <strain evidence="2">PM02</strain>
    </source>
</reference>
<gene>
    <name evidence="2" type="ORF">P8C59_000263</name>
</gene>